<dbReference type="PANTHER" id="PTHR10628:SF30">
    <property type="entry name" value="EXO-ALPHA-SIALIDASE"/>
    <property type="match status" value="1"/>
</dbReference>
<evidence type="ECO:0000313" key="6">
    <source>
        <dbReference type="EMBL" id="PZX52108.1"/>
    </source>
</evidence>
<organism evidence="6 7">
    <name type="scientific">Algoriphagus ratkowskyi</name>
    <dbReference type="NCBI Taxonomy" id="57028"/>
    <lineage>
        <taxon>Bacteria</taxon>
        <taxon>Pseudomonadati</taxon>
        <taxon>Bacteroidota</taxon>
        <taxon>Cytophagia</taxon>
        <taxon>Cytophagales</taxon>
        <taxon>Cyclobacteriaceae</taxon>
        <taxon>Algoriphagus</taxon>
    </lineage>
</organism>
<dbReference type="RefSeq" id="WP_223271908.1">
    <property type="nucleotide sequence ID" value="NZ_MSSV01000020.1"/>
</dbReference>
<dbReference type="GO" id="GO:0009313">
    <property type="term" value="P:oligosaccharide catabolic process"/>
    <property type="evidence" value="ECO:0007669"/>
    <property type="project" value="TreeGrafter"/>
</dbReference>
<comment type="similarity">
    <text evidence="2">Belongs to the glycosyl hydrolase 33 family.</text>
</comment>
<dbReference type="PANTHER" id="PTHR10628">
    <property type="entry name" value="SIALIDASE"/>
    <property type="match status" value="1"/>
</dbReference>
<dbReference type="InterPro" id="IPR036278">
    <property type="entry name" value="Sialidase_sf"/>
</dbReference>
<dbReference type="Proteomes" id="UP000249115">
    <property type="component" value="Unassembled WGS sequence"/>
</dbReference>
<evidence type="ECO:0000256" key="1">
    <source>
        <dbReference type="ARBA" id="ARBA00000427"/>
    </source>
</evidence>
<evidence type="ECO:0000256" key="4">
    <source>
        <dbReference type="ARBA" id="ARBA00022737"/>
    </source>
</evidence>
<evidence type="ECO:0000259" key="5">
    <source>
        <dbReference type="Pfam" id="PF13859"/>
    </source>
</evidence>
<dbReference type="SUPFAM" id="SSF50939">
    <property type="entry name" value="Sialidases"/>
    <property type="match status" value="1"/>
</dbReference>
<dbReference type="InterPro" id="IPR026856">
    <property type="entry name" value="Sialidase_fam"/>
</dbReference>
<dbReference type="InterPro" id="IPR011040">
    <property type="entry name" value="Sialidase"/>
</dbReference>
<protein>
    <recommendedName>
        <fullName evidence="3">exo-alpha-sialidase</fullName>
        <ecNumber evidence="3">3.2.1.18</ecNumber>
    </recommendedName>
</protein>
<dbReference type="AlphaFoldDB" id="A0A2W7QTX8"/>
<dbReference type="InterPro" id="IPR008377">
    <property type="entry name" value="Sialidase_trypan"/>
</dbReference>
<dbReference type="EC" id="3.2.1.18" evidence="3"/>
<gene>
    <name evidence="6" type="ORF">LV84_03517</name>
</gene>
<dbReference type="GO" id="GO:0006689">
    <property type="term" value="P:ganglioside catabolic process"/>
    <property type="evidence" value="ECO:0007669"/>
    <property type="project" value="TreeGrafter"/>
</dbReference>
<dbReference type="PRINTS" id="PR01803">
    <property type="entry name" value="TCSIALIDASE"/>
</dbReference>
<reference evidence="6 7" key="1">
    <citation type="submission" date="2018-06" db="EMBL/GenBank/DDBJ databases">
        <title>Genomic Encyclopedia of Archaeal and Bacterial Type Strains, Phase II (KMG-II): from individual species to whole genera.</title>
        <authorList>
            <person name="Goeker M."/>
        </authorList>
    </citation>
    <scope>NUCLEOTIDE SEQUENCE [LARGE SCALE GENOMIC DNA]</scope>
    <source>
        <strain evidence="6 7">DSM 22686</strain>
    </source>
</reference>
<dbReference type="CDD" id="cd15482">
    <property type="entry name" value="Sialidase_non-viral"/>
    <property type="match status" value="1"/>
</dbReference>
<keyword evidence="4" id="KW-0677">Repeat</keyword>
<evidence type="ECO:0000256" key="2">
    <source>
        <dbReference type="ARBA" id="ARBA00009348"/>
    </source>
</evidence>
<evidence type="ECO:0000313" key="7">
    <source>
        <dbReference type="Proteomes" id="UP000249115"/>
    </source>
</evidence>
<dbReference type="EMBL" id="QKZU01000016">
    <property type="protein sequence ID" value="PZX52108.1"/>
    <property type="molecule type" value="Genomic_DNA"/>
</dbReference>
<name>A0A2W7QTX8_9BACT</name>
<evidence type="ECO:0000256" key="3">
    <source>
        <dbReference type="ARBA" id="ARBA00012733"/>
    </source>
</evidence>
<accession>A0A2W7QTX8</accession>
<sequence length="511" mass="55939">MKKLNTRILSKSLLTLVFLFGLIVNVMSAEVTPLFVSKNIPLLQGKYTKVGEIQLDSSMYSQVTKIQISLLSTYPLAGLRVMGQVAESDPMILAEKHSPSSAENLTLKSNLPDLDKMWLEIQPQAAHELLDKIQVKVPELSLGKKKVVLSQGAGNPTFRIAHELRNYGMDGVNSYRIPGLVTTPKGTLLAVYDIRHNSSVDMQGDIDVGLSRSTDQGKTWSKMSTIIDMGTYGGLPEDQNGVGDPAVLVDPETGHIWVIALWAHGKPGEMIWNSSRPGLTPAETGQLVLVKSEDDGLTWSEPVNITSQMKEPKWNLFFNGPGKGIVMEDGTLVFPAQYKDEEGMPYSTIISSTDKGKTWKVGTGAKSNTTEAQVVELSDHSLMLNMRDNRGGSRSVSVSNDLGQTWTEHSSSRSALIEPVCMASIITHPSKDLLLFSNPAATDGRYNMTIKISEDEGKSWSDTNQVLLDQGQGWGYSCLTMVDEELVGILYESSVANMTFQLVKLEDLIGK</sequence>
<dbReference type="GO" id="GO:0004308">
    <property type="term" value="F:exo-alpha-sialidase activity"/>
    <property type="evidence" value="ECO:0007669"/>
    <property type="project" value="UniProtKB-EC"/>
</dbReference>
<feature type="domain" description="Sialidase" evidence="5">
    <location>
        <begin position="177"/>
        <end position="458"/>
    </location>
</feature>
<proteinExistence type="inferred from homology"/>
<comment type="caution">
    <text evidence="6">The sequence shown here is derived from an EMBL/GenBank/DDBJ whole genome shotgun (WGS) entry which is preliminary data.</text>
</comment>
<dbReference type="GO" id="GO:0005737">
    <property type="term" value="C:cytoplasm"/>
    <property type="evidence" value="ECO:0007669"/>
    <property type="project" value="TreeGrafter"/>
</dbReference>
<dbReference type="Pfam" id="PF13859">
    <property type="entry name" value="BNR_3"/>
    <property type="match status" value="1"/>
</dbReference>
<dbReference type="Gene3D" id="2.120.10.10">
    <property type="match status" value="1"/>
</dbReference>
<dbReference type="GO" id="GO:0016020">
    <property type="term" value="C:membrane"/>
    <property type="evidence" value="ECO:0007669"/>
    <property type="project" value="TreeGrafter"/>
</dbReference>
<comment type="catalytic activity">
    <reaction evidence="1">
        <text>Hydrolysis of alpha-(2-&gt;3)-, alpha-(2-&gt;6)-, alpha-(2-&gt;8)- glycosidic linkages of terminal sialic acid residues in oligosaccharides, glycoproteins, glycolipids, colominic acid and synthetic substrates.</text>
        <dbReference type="EC" id="3.2.1.18"/>
    </reaction>
</comment>